<comment type="caution">
    <text evidence="2">The sequence shown here is derived from an EMBL/GenBank/DDBJ whole genome shotgun (WGS) entry which is preliminary data.</text>
</comment>
<evidence type="ECO:0000313" key="3">
    <source>
        <dbReference type="Proteomes" id="UP000801492"/>
    </source>
</evidence>
<proteinExistence type="predicted"/>
<evidence type="ECO:0000313" key="2">
    <source>
        <dbReference type="EMBL" id="KAF2903134.1"/>
    </source>
</evidence>
<evidence type="ECO:0000256" key="1">
    <source>
        <dbReference type="SAM" id="MobiDB-lite"/>
    </source>
</evidence>
<sequence length="112" mass="12821">MRHYGFSKKKTIQNPVTKSKNEEYDYGPKVFEDCSSDAEMAPLVKESEKKLQVTKDQQHQIKSNTTGQHLIPNYKLGRINRIPATVVRDLCNLKDSTSPDCTMKKALYITKT</sequence>
<gene>
    <name evidence="2" type="ORF">ILUMI_03051</name>
</gene>
<dbReference type="EMBL" id="VTPC01001099">
    <property type="protein sequence ID" value="KAF2903134.1"/>
    <property type="molecule type" value="Genomic_DNA"/>
</dbReference>
<accession>A0A8K0GKA4</accession>
<keyword evidence="3" id="KW-1185">Reference proteome</keyword>
<dbReference type="Proteomes" id="UP000801492">
    <property type="component" value="Unassembled WGS sequence"/>
</dbReference>
<name>A0A8K0GKA4_IGNLU</name>
<dbReference type="AlphaFoldDB" id="A0A8K0GKA4"/>
<protein>
    <submittedName>
        <fullName evidence="2">Uncharacterized protein</fullName>
    </submittedName>
</protein>
<reference evidence="2" key="1">
    <citation type="submission" date="2019-08" db="EMBL/GenBank/DDBJ databases">
        <title>The genome of the North American firefly Photinus pyralis.</title>
        <authorList>
            <consortium name="Photinus pyralis genome working group"/>
            <person name="Fallon T.R."/>
            <person name="Sander Lower S.E."/>
            <person name="Weng J.-K."/>
        </authorList>
    </citation>
    <scope>NUCLEOTIDE SEQUENCE</scope>
    <source>
        <strain evidence="2">TRF0915ILg1</strain>
        <tissue evidence="2">Whole body</tissue>
    </source>
</reference>
<organism evidence="2 3">
    <name type="scientific">Ignelater luminosus</name>
    <name type="common">Cucubano</name>
    <name type="synonym">Pyrophorus luminosus</name>
    <dbReference type="NCBI Taxonomy" id="2038154"/>
    <lineage>
        <taxon>Eukaryota</taxon>
        <taxon>Metazoa</taxon>
        <taxon>Ecdysozoa</taxon>
        <taxon>Arthropoda</taxon>
        <taxon>Hexapoda</taxon>
        <taxon>Insecta</taxon>
        <taxon>Pterygota</taxon>
        <taxon>Neoptera</taxon>
        <taxon>Endopterygota</taxon>
        <taxon>Coleoptera</taxon>
        <taxon>Polyphaga</taxon>
        <taxon>Elateriformia</taxon>
        <taxon>Elateroidea</taxon>
        <taxon>Elateridae</taxon>
        <taxon>Agrypninae</taxon>
        <taxon>Pyrophorini</taxon>
        <taxon>Ignelater</taxon>
    </lineage>
</organism>
<feature type="compositionally biased region" description="Basic residues" evidence="1">
    <location>
        <begin position="1"/>
        <end position="11"/>
    </location>
</feature>
<feature type="region of interest" description="Disordered" evidence="1">
    <location>
        <begin position="1"/>
        <end position="22"/>
    </location>
</feature>